<dbReference type="Pfam" id="PF05050">
    <property type="entry name" value="Methyltransf_21"/>
    <property type="match status" value="1"/>
</dbReference>
<evidence type="ECO:0000313" key="2">
    <source>
        <dbReference type="EMBL" id="MBF4468487.1"/>
    </source>
</evidence>
<dbReference type="AlphaFoldDB" id="A0A843AAU5"/>
<feature type="domain" description="Methyltransferase FkbM" evidence="1">
    <location>
        <begin position="6"/>
        <end position="162"/>
    </location>
</feature>
<feature type="non-terminal residue" evidence="2">
    <location>
        <position position="1"/>
    </location>
</feature>
<gene>
    <name evidence="2" type="ORF">ISP01_03705</name>
</gene>
<keyword evidence="2" id="KW-0489">Methyltransferase</keyword>
<organism evidence="2 3">
    <name type="scientific">Methanobrevibacter arboriphilus</name>
    <dbReference type="NCBI Taxonomy" id="39441"/>
    <lineage>
        <taxon>Archaea</taxon>
        <taxon>Methanobacteriati</taxon>
        <taxon>Methanobacteriota</taxon>
        <taxon>Methanomada group</taxon>
        <taxon>Methanobacteria</taxon>
        <taxon>Methanobacteriales</taxon>
        <taxon>Methanobacteriaceae</taxon>
        <taxon>Methanobrevibacter</taxon>
    </lineage>
</organism>
<evidence type="ECO:0000313" key="3">
    <source>
        <dbReference type="Proteomes" id="UP000658733"/>
    </source>
</evidence>
<keyword evidence="2" id="KW-0808">Transferase</keyword>
<protein>
    <submittedName>
        <fullName evidence="2">FkbM family methyltransferase</fullName>
    </submittedName>
</protein>
<dbReference type="InterPro" id="IPR029063">
    <property type="entry name" value="SAM-dependent_MTases_sf"/>
</dbReference>
<dbReference type="PANTHER" id="PTHR34203">
    <property type="entry name" value="METHYLTRANSFERASE, FKBM FAMILY PROTEIN"/>
    <property type="match status" value="1"/>
</dbReference>
<comment type="caution">
    <text evidence="2">The sequence shown here is derived from an EMBL/GenBank/DDBJ whole genome shotgun (WGS) entry which is preliminary data.</text>
</comment>
<dbReference type="PANTHER" id="PTHR34203:SF15">
    <property type="entry name" value="SLL1173 PROTEIN"/>
    <property type="match status" value="1"/>
</dbReference>
<dbReference type="Gene3D" id="3.40.50.150">
    <property type="entry name" value="Vaccinia Virus protein VP39"/>
    <property type="match status" value="1"/>
</dbReference>
<accession>A0A843AAU5</accession>
<evidence type="ECO:0000259" key="1">
    <source>
        <dbReference type="Pfam" id="PF05050"/>
    </source>
</evidence>
<name>A0A843AAU5_METAZ</name>
<dbReference type="InterPro" id="IPR006342">
    <property type="entry name" value="FkbM_mtfrase"/>
</dbReference>
<dbReference type="Proteomes" id="UP000658733">
    <property type="component" value="Unassembled WGS sequence"/>
</dbReference>
<dbReference type="GO" id="GO:0008168">
    <property type="term" value="F:methyltransferase activity"/>
    <property type="evidence" value="ECO:0007669"/>
    <property type="project" value="UniProtKB-KW"/>
</dbReference>
<dbReference type="InterPro" id="IPR052514">
    <property type="entry name" value="SAM-dependent_MTase"/>
</dbReference>
<dbReference type="NCBIfam" id="TIGR01444">
    <property type="entry name" value="fkbM_fam"/>
    <property type="match status" value="1"/>
</dbReference>
<sequence length="179" mass="20798">NETVIDIGANRGDTALFFANKNYNVIAFEPVGKLYETAINNLDLNPHIKDRIHLVQKAVSCEKGKIKLYFNGDLDLVSGEVSQYIKGKNTEIVETTTIKDILIEYNLKPYILKMDCEGCEYDIILKSDLSMFKYIYFEYHENLKNLKHEILIEKLEKQGFELFFKEELFNVGIVKMIKK</sequence>
<dbReference type="SUPFAM" id="SSF53335">
    <property type="entry name" value="S-adenosyl-L-methionine-dependent methyltransferases"/>
    <property type="match status" value="1"/>
</dbReference>
<dbReference type="RefSeq" id="WP_278522319.1">
    <property type="nucleotide sequence ID" value="NZ_JADIIN010000027.1"/>
</dbReference>
<proteinExistence type="predicted"/>
<dbReference type="EMBL" id="JADIIN010000027">
    <property type="protein sequence ID" value="MBF4468487.1"/>
    <property type="molecule type" value="Genomic_DNA"/>
</dbReference>
<dbReference type="GO" id="GO:0032259">
    <property type="term" value="P:methylation"/>
    <property type="evidence" value="ECO:0007669"/>
    <property type="project" value="UniProtKB-KW"/>
</dbReference>
<reference evidence="2" key="1">
    <citation type="submission" date="2020-10" db="EMBL/GenBank/DDBJ databases">
        <title>Dehalococcoides mccartyi of a TCE/Cr reducing biochatode.</title>
        <authorList>
            <person name="Matturro B."/>
        </authorList>
    </citation>
    <scope>NUCLEOTIDE SEQUENCE</scope>
    <source>
        <strain evidence="2">Bin4</strain>
    </source>
</reference>